<comment type="subunit">
    <text evidence="3">Homodimer.</text>
</comment>
<organism evidence="16 17">
    <name type="scientific">Flaviaesturariibacter aridisoli</name>
    <dbReference type="NCBI Taxonomy" id="2545761"/>
    <lineage>
        <taxon>Bacteria</taxon>
        <taxon>Pseudomonadati</taxon>
        <taxon>Bacteroidota</taxon>
        <taxon>Chitinophagia</taxon>
        <taxon>Chitinophagales</taxon>
        <taxon>Chitinophagaceae</taxon>
        <taxon>Flaviaestuariibacter</taxon>
    </lineage>
</organism>
<dbReference type="Pfam" id="PF01325">
    <property type="entry name" value="Fe_dep_repress"/>
    <property type="match status" value="1"/>
</dbReference>
<keyword evidence="5" id="KW-0963">Cytoplasm</keyword>
<dbReference type="EMBL" id="SKFH01000003">
    <property type="protein sequence ID" value="TCZ74122.1"/>
    <property type="molecule type" value="Genomic_DNA"/>
</dbReference>
<dbReference type="GO" id="GO:0003700">
    <property type="term" value="F:DNA-binding transcription factor activity"/>
    <property type="evidence" value="ECO:0007669"/>
    <property type="project" value="InterPro"/>
</dbReference>
<dbReference type="InterPro" id="IPR022687">
    <property type="entry name" value="HTH_DTXR"/>
</dbReference>
<evidence type="ECO:0000256" key="1">
    <source>
        <dbReference type="ARBA" id="ARBA00004496"/>
    </source>
</evidence>
<keyword evidence="11" id="KW-0804">Transcription</keyword>
<accession>A0A4V6P687</accession>
<evidence type="ECO:0000259" key="15">
    <source>
        <dbReference type="PROSITE" id="PS50944"/>
    </source>
</evidence>
<evidence type="ECO:0000256" key="5">
    <source>
        <dbReference type="ARBA" id="ARBA00022490"/>
    </source>
</evidence>
<dbReference type="InterPro" id="IPR050536">
    <property type="entry name" value="DtxR_MntR_Metal-Reg"/>
</dbReference>
<evidence type="ECO:0000313" key="16">
    <source>
        <dbReference type="EMBL" id="TCZ74122.1"/>
    </source>
</evidence>
<comment type="subcellular location">
    <subcellularLocation>
        <location evidence="1">Cytoplasm</location>
    </subcellularLocation>
</comment>
<dbReference type="InterPro" id="IPR001367">
    <property type="entry name" value="Fe_dep_repressor"/>
</dbReference>
<dbReference type="PANTHER" id="PTHR33238:SF11">
    <property type="entry name" value="TRANSCRIPTIONAL REGULATOR MNTR"/>
    <property type="match status" value="1"/>
</dbReference>
<dbReference type="Pfam" id="PF04023">
    <property type="entry name" value="FeoA"/>
    <property type="match status" value="1"/>
</dbReference>
<evidence type="ECO:0000256" key="6">
    <source>
        <dbReference type="ARBA" id="ARBA00022491"/>
    </source>
</evidence>
<evidence type="ECO:0000256" key="13">
    <source>
        <dbReference type="ARBA" id="ARBA00025185"/>
    </source>
</evidence>
<dbReference type="PANTHER" id="PTHR33238">
    <property type="entry name" value="IRON (METAL) DEPENDENT REPRESSOR, DTXR FAMILY"/>
    <property type="match status" value="1"/>
</dbReference>
<dbReference type="AlphaFoldDB" id="A0A4V6P687"/>
<comment type="similarity">
    <text evidence="2">Belongs to the DtxR/MntR family.</text>
</comment>
<feature type="domain" description="HTH dtxR-type" evidence="15">
    <location>
        <begin position="71"/>
        <end position="128"/>
    </location>
</feature>
<name>A0A4V6P687_9BACT</name>
<comment type="function">
    <text evidence="13">In the presence of manganese, represses expression of mntH and mntS. Up-regulates expression of mntP.</text>
</comment>
<protein>
    <recommendedName>
        <fullName evidence="4">Transcriptional regulator MntR</fullName>
    </recommendedName>
    <alternativeName>
        <fullName evidence="14">Manganese transport regulator</fullName>
    </alternativeName>
</protein>
<reference evidence="16 17" key="1">
    <citation type="submission" date="2019-03" db="EMBL/GenBank/DDBJ databases">
        <authorList>
            <person name="Kim M.K.M."/>
        </authorList>
    </citation>
    <scope>NUCLEOTIDE SEQUENCE [LARGE SCALE GENOMIC DNA]</scope>
    <source>
        <strain evidence="16 17">17J68-15</strain>
    </source>
</reference>
<dbReference type="Proteomes" id="UP000295164">
    <property type="component" value="Unassembled WGS sequence"/>
</dbReference>
<dbReference type="PROSITE" id="PS50944">
    <property type="entry name" value="HTH_DTXR"/>
    <property type="match status" value="1"/>
</dbReference>
<dbReference type="Gene3D" id="1.10.10.10">
    <property type="entry name" value="Winged helix-like DNA-binding domain superfamily/Winged helix DNA-binding domain"/>
    <property type="match status" value="1"/>
</dbReference>
<comment type="caution">
    <text evidence="16">The sequence shown here is derived from an EMBL/GenBank/DDBJ whole genome shotgun (WGS) entry which is preliminary data.</text>
</comment>
<keyword evidence="8" id="KW-0805">Transcription regulation</keyword>
<dbReference type="InterPro" id="IPR007167">
    <property type="entry name" value="Fe-transptr_FeoA-like"/>
</dbReference>
<dbReference type="InterPro" id="IPR008988">
    <property type="entry name" value="Transcriptional_repressor_C"/>
</dbReference>
<proteinExistence type="inferred from homology"/>
<evidence type="ECO:0000256" key="12">
    <source>
        <dbReference type="ARBA" id="ARBA00023211"/>
    </source>
</evidence>
<dbReference type="Gene3D" id="1.10.60.10">
    <property type="entry name" value="Iron dependent repressor, metal binding and dimerisation domain"/>
    <property type="match status" value="1"/>
</dbReference>
<dbReference type="InterPro" id="IPR036390">
    <property type="entry name" value="WH_DNA-bd_sf"/>
</dbReference>
<dbReference type="SMART" id="SM00529">
    <property type="entry name" value="HTH_DTXR"/>
    <property type="match status" value="1"/>
</dbReference>
<evidence type="ECO:0000313" key="17">
    <source>
        <dbReference type="Proteomes" id="UP000295164"/>
    </source>
</evidence>
<dbReference type="InterPro" id="IPR036388">
    <property type="entry name" value="WH-like_DNA-bd_sf"/>
</dbReference>
<dbReference type="SUPFAM" id="SSF46785">
    <property type="entry name" value="Winged helix' DNA-binding domain"/>
    <property type="match status" value="1"/>
</dbReference>
<dbReference type="SUPFAM" id="SSF47979">
    <property type="entry name" value="Iron-dependent repressor protein, dimerization domain"/>
    <property type="match status" value="1"/>
</dbReference>
<dbReference type="GO" id="GO:0046983">
    <property type="term" value="F:protein dimerization activity"/>
    <property type="evidence" value="ECO:0007669"/>
    <property type="project" value="InterPro"/>
</dbReference>
<keyword evidence="6" id="KW-0678">Repressor</keyword>
<evidence type="ECO:0000256" key="3">
    <source>
        <dbReference type="ARBA" id="ARBA00011738"/>
    </source>
</evidence>
<dbReference type="InterPro" id="IPR022689">
    <property type="entry name" value="Iron_dep_repressor"/>
</dbReference>
<dbReference type="InterPro" id="IPR038157">
    <property type="entry name" value="FeoA_core_dom"/>
</dbReference>
<evidence type="ECO:0000256" key="9">
    <source>
        <dbReference type="ARBA" id="ARBA00023125"/>
    </source>
</evidence>
<dbReference type="Pfam" id="PF02742">
    <property type="entry name" value="Fe_dep_repr_C"/>
    <property type="match status" value="1"/>
</dbReference>
<dbReference type="GO" id="GO:0046914">
    <property type="term" value="F:transition metal ion binding"/>
    <property type="evidence" value="ECO:0007669"/>
    <property type="project" value="InterPro"/>
</dbReference>
<dbReference type="InterPro" id="IPR036421">
    <property type="entry name" value="Fe_dep_repressor_sf"/>
</dbReference>
<evidence type="ECO:0000256" key="2">
    <source>
        <dbReference type="ARBA" id="ARBA00007871"/>
    </source>
</evidence>
<dbReference type="OrthoDB" id="9791355at2"/>
<dbReference type="Gene3D" id="2.30.30.90">
    <property type="match status" value="1"/>
</dbReference>
<keyword evidence="7" id="KW-0408">Iron</keyword>
<evidence type="ECO:0000256" key="14">
    <source>
        <dbReference type="ARBA" id="ARBA00032593"/>
    </source>
</evidence>
<dbReference type="SMART" id="SM00899">
    <property type="entry name" value="FeoA"/>
    <property type="match status" value="1"/>
</dbReference>
<evidence type="ECO:0000256" key="10">
    <source>
        <dbReference type="ARBA" id="ARBA00023159"/>
    </source>
</evidence>
<evidence type="ECO:0000256" key="4">
    <source>
        <dbReference type="ARBA" id="ARBA00022386"/>
    </source>
</evidence>
<evidence type="ECO:0000256" key="7">
    <source>
        <dbReference type="ARBA" id="ARBA00023004"/>
    </source>
</evidence>
<keyword evidence="9" id="KW-0238">DNA-binding</keyword>
<keyword evidence="17" id="KW-1185">Reference proteome</keyword>
<evidence type="ECO:0000256" key="8">
    <source>
        <dbReference type="ARBA" id="ARBA00023015"/>
    </source>
</evidence>
<keyword evidence="12" id="KW-0464">Manganese</keyword>
<dbReference type="GO" id="GO:0003677">
    <property type="term" value="F:DNA binding"/>
    <property type="evidence" value="ECO:0007669"/>
    <property type="project" value="UniProtKB-KW"/>
</dbReference>
<sequence>MVPDTTTSSMEDLKSVSCAPAAAGRKTTRATRVPRIGFFYTPKVVYLGYQILLVRNTCYFWAMSHFTHHYEENYLKAIYKLQQKGGKVNNIALSRYLDLNPASVLEMVRKMNEKGLVQAQPDKSIALSRGGERRALAIIRRHRLWEVFLVDRLGYQWHEVHHLAEQLEHIDSDDLVDRLEAFLKFPLVDPHGDPIPDKNGRVPESNAVPLTEAAVGRSYVIRSFADTDDSFLDYLGKLQLRPGTRIKLLEHLEYDGSCQVQVQKVTLQLSEKVAGNILVSQP</sequence>
<gene>
    <name evidence="16" type="ORF">E0486_03335</name>
</gene>
<keyword evidence="10" id="KW-0010">Activator</keyword>
<evidence type="ECO:0000256" key="11">
    <source>
        <dbReference type="ARBA" id="ARBA00023163"/>
    </source>
</evidence>
<dbReference type="GO" id="GO:0005737">
    <property type="term" value="C:cytoplasm"/>
    <property type="evidence" value="ECO:0007669"/>
    <property type="project" value="UniProtKB-SubCell"/>
</dbReference>
<dbReference type="SUPFAM" id="SSF50037">
    <property type="entry name" value="C-terminal domain of transcriptional repressors"/>
    <property type="match status" value="1"/>
</dbReference>